<dbReference type="EMBL" id="JAHUTJ010079398">
    <property type="protein sequence ID" value="MED6295473.1"/>
    <property type="molecule type" value="Genomic_DNA"/>
</dbReference>
<keyword evidence="3" id="KW-1185">Reference proteome</keyword>
<sequence>MTGLSPSGGSNGAAGCGLCPSVEAAAAEPAAAPGQTETQPFLSRGSERAAEIRLGTNTSRKPGSSFGFAVPAIPSQSPRFVPRFPTHGETQSLPLQDRSYIVQQPHTSAQEAHDSEELQLCDLFSFICGISDLQTVIQQIKWAKRPSNKS</sequence>
<evidence type="ECO:0000313" key="3">
    <source>
        <dbReference type="Proteomes" id="UP001352852"/>
    </source>
</evidence>
<gene>
    <name evidence="2" type="ORF">CHARACLAT_032218</name>
</gene>
<dbReference type="Proteomes" id="UP001352852">
    <property type="component" value="Unassembled WGS sequence"/>
</dbReference>
<evidence type="ECO:0000256" key="1">
    <source>
        <dbReference type="SAM" id="MobiDB-lite"/>
    </source>
</evidence>
<feature type="region of interest" description="Disordered" evidence="1">
    <location>
        <begin position="25"/>
        <end position="46"/>
    </location>
</feature>
<proteinExistence type="predicted"/>
<comment type="caution">
    <text evidence="2">The sequence shown here is derived from an EMBL/GenBank/DDBJ whole genome shotgun (WGS) entry which is preliminary data.</text>
</comment>
<evidence type="ECO:0000313" key="2">
    <source>
        <dbReference type="EMBL" id="MED6295473.1"/>
    </source>
</evidence>
<organism evidence="2 3">
    <name type="scientific">Characodon lateralis</name>
    <dbReference type="NCBI Taxonomy" id="208331"/>
    <lineage>
        <taxon>Eukaryota</taxon>
        <taxon>Metazoa</taxon>
        <taxon>Chordata</taxon>
        <taxon>Craniata</taxon>
        <taxon>Vertebrata</taxon>
        <taxon>Euteleostomi</taxon>
        <taxon>Actinopterygii</taxon>
        <taxon>Neopterygii</taxon>
        <taxon>Teleostei</taxon>
        <taxon>Neoteleostei</taxon>
        <taxon>Acanthomorphata</taxon>
        <taxon>Ovalentaria</taxon>
        <taxon>Atherinomorphae</taxon>
        <taxon>Cyprinodontiformes</taxon>
        <taxon>Goodeidae</taxon>
        <taxon>Characodon</taxon>
    </lineage>
</organism>
<accession>A0ABU7F7S8</accession>
<protein>
    <submittedName>
        <fullName evidence="2">Uncharacterized protein</fullName>
    </submittedName>
</protein>
<name>A0ABU7F7S8_9TELE</name>
<reference evidence="2 3" key="1">
    <citation type="submission" date="2021-06" db="EMBL/GenBank/DDBJ databases">
        <authorList>
            <person name="Palmer J.M."/>
        </authorList>
    </citation>
    <scope>NUCLEOTIDE SEQUENCE [LARGE SCALE GENOMIC DNA]</scope>
    <source>
        <strain evidence="2 3">CL_MEX2019</strain>
        <tissue evidence="2">Muscle</tissue>
    </source>
</reference>